<dbReference type="EMBL" id="LUGH01000262">
    <property type="protein sequence ID" value="OBZ86911.1"/>
    <property type="molecule type" value="Genomic_DNA"/>
</dbReference>
<evidence type="ECO:0000313" key="1">
    <source>
        <dbReference type="EMBL" id="OBZ86911.1"/>
    </source>
</evidence>
<dbReference type="OrthoDB" id="2439595at2759"/>
<dbReference type="InParanoid" id="A0A1C7NCV0"/>
<protein>
    <submittedName>
        <fullName evidence="1">Uncharacterized protein</fullName>
    </submittedName>
</protein>
<accession>A0A1C7NCV0</accession>
<gene>
    <name evidence="1" type="ORF">A0J61_05046</name>
</gene>
<dbReference type="AlphaFoldDB" id="A0A1C7NCV0"/>
<organism evidence="1 2">
    <name type="scientific">Choanephora cucurbitarum</name>
    <dbReference type="NCBI Taxonomy" id="101091"/>
    <lineage>
        <taxon>Eukaryota</taxon>
        <taxon>Fungi</taxon>
        <taxon>Fungi incertae sedis</taxon>
        <taxon>Mucoromycota</taxon>
        <taxon>Mucoromycotina</taxon>
        <taxon>Mucoromycetes</taxon>
        <taxon>Mucorales</taxon>
        <taxon>Mucorineae</taxon>
        <taxon>Choanephoraceae</taxon>
        <taxon>Choanephoroideae</taxon>
        <taxon>Choanephora</taxon>
    </lineage>
</organism>
<sequence length="328" mass="37666">MDSVMLDDQTVSSWSSDSDLILGVKTEGYRRMNLKEQSESDKDLIIYSLNESLEIHKEIVERIQQEKDDLEYYYLQTMRQQAEAEQQAKSEAEQAHIKAETSLHQLNMTYQSLLTEIRSKQLEYDRMTTRFDALSHPSHPSSNTQAQIEQMLCQIQSVAQHDLETERAIMAILLTDVFQTEIHPGVSLNRPFGAIYRWMAKRNTAWASRMRQQITLFVVKQSKEERDQIRLAEQAVLDRLRDLVKGDLESLRSIVDLALDLNQVIKCEEDEAIQIMTIASGTAFDPEHMVNVSTEEKDPTVVSCMISPAFVAHTPTFSFMIPARVMCT</sequence>
<name>A0A1C7NCV0_9FUNG</name>
<comment type="caution">
    <text evidence="1">The sequence shown here is derived from an EMBL/GenBank/DDBJ whole genome shotgun (WGS) entry which is preliminary data.</text>
</comment>
<proteinExistence type="predicted"/>
<reference evidence="1 2" key="1">
    <citation type="submission" date="2016-03" db="EMBL/GenBank/DDBJ databases">
        <title>Choanephora cucurbitarum.</title>
        <authorList>
            <person name="Min B."/>
            <person name="Park H."/>
            <person name="Park J.-H."/>
            <person name="Shin H.-D."/>
            <person name="Choi I.-G."/>
        </authorList>
    </citation>
    <scope>NUCLEOTIDE SEQUENCE [LARGE SCALE GENOMIC DNA]</scope>
    <source>
        <strain evidence="1 2">KUS-F28377</strain>
    </source>
</reference>
<keyword evidence="2" id="KW-1185">Reference proteome</keyword>
<dbReference type="Proteomes" id="UP000093000">
    <property type="component" value="Unassembled WGS sequence"/>
</dbReference>
<evidence type="ECO:0000313" key="2">
    <source>
        <dbReference type="Proteomes" id="UP000093000"/>
    </source>
</evidence>